<dbReference type="PROSITE" id="PS00108">
    <property type="entry name" value="PROTEIN_KINASE_ST"/>
    <property type="match status" value="1"/>
</dbReference>
<comment type="function">
    <text evidence="10">Required for proper chemotaxis and phagocytosis; proper spatiotemporal control of F-actin levels in chemotaxing cells. Negative regulator of the PI3K (phosphatidylinositol 3 kinase) pathway. Predominantly phosphorylates serines and threonines and tyrosines at a lower level.</text>
</comment>
<dbReference type="PROSITE" id="PS50011">
    <property type="entry name" value="PROTEIN_KINASE_DOM"/>
    <property type="match status" value="1"/>
</dbReference>
<dbReference type="InterPro" id="IPR008271">
    <property type="entry name" value="Ser/Thr_kinase_AS"/>
</dbReference>
<feature type="compositionally biased region" description="Basic and acidic residues" evidence="15">
    <location>
        <begin position="1"/>
        <end position="16"/>
    </location>
</feature>
<comment type="subcellular location">
    <subcellularLocation>
        <location evidence="1">Membrane</location>
    </subcellularLocation>
</comment>
<feature type="compositionally biased region" description="Low complexity" evidence="15">
    <location>
        <begin position="25"/>
        <end position="37"/>
    </location>
</feature>
<dbReference type="Gene3D" id="3.30.200.20">
    <property type="entry name" value="Phosphorylase Kinase, domain 1"/>
    <property type="match status" value="1"/>
</dbReference>
<feature type="binding site" evidence="14">
    <location>
        <position position="142"/>
    </location>
    <ligand>
        <name>ATP</name>
        <dbReference type="ChEBI" id="CHEBI:30616"/>
    </ligand>
</feature>
<evidence type="ECO:0000259" key="17">
    <source>
        <dbReference type="PROSITE" id="PS50011"/>
    </source>
</evidence>
<dbReference type="GeneID" id="14920534"/>
<accession>L8H3C5</accession>
<dbReference type="EMBL" id="KB007932">
    <property type="protein sequence ID" value="ELR19705.1"/>
    <property type="molecule type" value="Genomic_DNA"/>
</dbReference>
<keyword evidence="6 18" id="KW-0418">Kinase</keyword>
<dbReference type="InterPro" id="IPR000980">
    <property type="entry name" value="SH2"/>
</dbReference>
<dbReference type="FunFam" id="1.10.510.10:FF:000476">
    <property type="entry name" value="PAS domain-containing protein tyrosine kinase family protein"/>
    <property type="match status" value="1"/>
</dbReference>
<dbReference type="SUPFAM" id="SSF56112">
    <property type="entry name" value="Protein kinase-like (PK-like)"/>
    <property type="match status" value="1"/>
</dbReference>
<protein>
    <recommendedName>
        <fullName evidence="2">non-specific serine/threonine protein kinase</fullName>
        <ecNumber evidence="2">2.7.11.1</ecNumber>
    </recommendedName>
</protein>
<feature type="domain" description="Protein kinase" evidence="17">
    <location>
        <begin position="115"/>
        <end position="372"/>
    </location>
</feature>
<evidence type="ECO:0000256" key="11">
    <source>
        <dbReference type="ARBA" id="ARBA00047899"/>
    </source>
</evidence>
<dbReference type="Gene3D" id="1.10.510.10">
    <property type="entry name" value="Transferase(Phosphotransferase) domain 1"/>
    <property type="match status" value="1"/>
</dbReference>
<dbReference type="KEGG" id="acan:ACA1_200010"/>
<dbReference type="InterPro" id="IPR011009">
    <property type="entry name" value="Kinase-like_dom_sf"/>
</dbReference>
<dbReference type="GO" id="GO:0016020">
    <property type="term" value="C:membrane"/>
    <property type="evidence" value="ECO:0007669"/>
    <property type="project" value="UniProtKB-SubCell"/>
</dbReference>
<sequence length="596" mass="65417">MDARRTEHREDLRLAPDDLGSDQDSSSAPAPSTTTPTPTTPTSPAPASSSSTSGRGTPTRTTTPSSPRIDPAPAPNLARGAAGAASSSTSASAAGGGAAGAGLHSGPPEVQPHEIKCFEKVGGGCFGEVFRGKCRGIEVAVKRLYRTDLDEKTLSDFKKEIEIMSKLNHPNVSYRACTTPGHMAIVTELMPKGNLAQLLHNQKVELPLSMRMRMAKDAALGMNWLHESNPSILHRDMKPQNLLIDKDMRVKVCDFGLSVVKPRGEVLRDKDSIPGTPLWMSPEVLQGKDVDEKADVYSYGLVLWEILSRVEPFLHHDNYAMFKRSVCFKNERPPMPENCLPSLRYLIEACWQKEPTKRPSFAQIIPMLDIVVVDATVEDEAGRDLWKKNFLGKDEISCELTVRCLKAVLGEKSKDPTLHDQWIVTLDRFGKVCDLFGPVLAAPPKRSSNILQNVHDVLRNDWFHGEISREEAESRLTGVVPGTYLVRLSTTSGNCFTISKMSKSGKINHQRIKYSHADGFSITVQSPKGGKGGQTVTSQGSLSLERFIAKIANDLYLKRPSPGPFRSLFVKNTALDGYLFNEEDAGDYNDDDSSSE</sequence>
<keyword evidence="7 14" id="KW-0067">ATP-binding</keyword>
<evidence type="ECO:0000256" key="15">
    <source>
        <dbReference type="SAM" id="MobiDB-lite"/>
    </source>
</evidence>
<dbReference type="Pfam" id="PF07714">
    <property type="entry name" value="PK_Tyr_Ser-Thr"/>
    <property type="match status" value="1"/>
</dbReference>
<evidence type="ECO:0000256" key="6">
    <source>
        <dbReference type="ARBA" id="ARBA00022777"/>
    </source>
</evidence>
<name>L8H3C5_ACACF</name>
<dbReference type="PANTHER" id="PTHR44329">
    <property type="entry name" value="SERINE/THREONINE-PROTEIN KINASE TNNI3K-RELATED"/>
    <property type="match status" value="1"/>
</dbReference>
<keyword evidence="4" id="KW-0808">Transferase</keyword>
<dbReference type="Gene3D" id="3.30.505.10">
    <property type="entry name" value="SH2 domain"/>
    <property type="match status" value="1"/>
</dbReference>
<evidence type="ECO:0000256" key="10">
    <source>
        <dbReference type="ARBA" id="ARBA00025089"/>
    </source>
</evidence>
<dbReference type="GO" id="GO:0004713">
    <property type="term" value="F:protein tyrosine kinase activity"/>
    <property type="evidence" value="ECO:0007669"/>
    <property type="project" value="UniProtKB-KW"/>
</dbReference>
<organism evidence="18 19">
    <name type="scientific">Acanthamoeba castellanii (strain ATCC 30010 / Neff)</name>
    <dbReference type="NCBI Taxonomy" id="1257118"/>
    <lineage>
        <taxon>Eukaryota</taxon>
        <taxon>Amoebozoa</taxon>
        <taxon>Discosea</taxon>
        <taxon>Longamoebia</taxon>
        <taxon>Centramoebida</taxon>
        <taxon>Acanthamoebidae</taxon>
        <taxon>Acanthamoeba</taxon>
    </lineage>
</organism>
<feature type="region of interest" description="Disordered" evidence="15">
    <location>
        <begin position="1"/>
        <end position="107"/>
    </location>
</feature>
<dbReference type="PRINTS" id="PR00109">
    <property type="entry name" value="TYRKINASE"/>
</dbReference>
<dbReference type="AlphaFoldDB" id="L8H3C5"/>
<dbReference type="STRING" id="1257118.L8H3C5"/>
<dbReference type="SUPFAM" id="SSF55550">
    <property type="entry name" value="SH2 domain"/>
    <property type="match status" value="1"/>
</dbReference>
<feature type="domain" description="SH2" evidence="16">
    <location>
        <begin position="462"/>
        <end position="523"/>
    </location>
</feature>
<keyword evidence="13" id="KW-0727">SH2 domain</keyword>
<keyword evidence="8" id="KW-0472">Membrane</keyword>
<evidence type="ECO:0000256" key="9">
    <source>
        <dbReference type="ARBA" id="ARBA00023137"/>
    </source>
</evidence>
<proteinExistence type="predicted"/>
<evidence type="ECO:0000256" key="7">
    <source>
        <dbReference type="ARBA" id="ARBA00022840"/>
    </source>
</evidence>
<evidence type="ECO:0000256" key="4">
    <source>
        <dbReference type="ARBA" id="ARBA00022679"/>
    </source>
</evidence>
<dbReference type="InterPro" id="IPR051681">
    <property type="entry name" value="Ser/Thr_Kinases-Pseudokinases"/>
</dbReference>
<dbReference type="GO" id="GO:0004674">
    <property type="term" value="F:protein serine/threonine kinase activity"/>
    <property type="evidence" value="ECO:0007669"/>
    <property type="project" value="UniProtKB-KW"/>
</dbReference>
<comment type="catalytic activity">
    <reaction evidence="11">
        <text>L-threonyl-[protein] + ATP = O-phospho-L-threonyl-[protein] + ADP + H(+)</text>
        <dbReference type="Rhea" id="RHEA:46608"/>
        <dbReference type="Rhea" id="RHEA-COMP:11060"/>
        <dbReference type="Rhea" id="RHEA-COMP:11605"/>
        <dbReference type="ChEBI" id="CHEBI:15378"/>
        <dbReference type="ChEBI" id="CHEBI:30013"/>
        <dbReference type="ChEBI" id="CHEBI:30616"/>
        <dbReference type="ChEBI" id="CHEBI:61977"/>
        <dbReference type="ChEBI" id="CHEBI:456216"/>
        <dbReference type="EC" id="2.7.11.1"/>
    </reaction>
</comment>
<evidence type="ECO:0000256" key="8">
    <source>
        <dbReference type="ARBA" id="ARBA00023136"/>
    </source>
</evidence>
<dbReference type="Pfam" id="PF00017">
    <property type="entry name" value="SH2"/>
    <property type="match status" value="1"/>
</dbReference>
<dbReference type="InterPro" id="IPR001245">
    <property type="entry name" value="Ser-Thr/Tyr_kinase_cat_dom"/>
</dbReference>
<dbReference type="PROSITE" id="PS00107">
    <property type="entry name" value="PROTEIN_KINASE_ATP"/>
    <property type="match status" value="1"/>
</dbReference>
<feature type="compositionally biased region" description="Low complexity" evidence="15">
    <location>
        <begin position="75"/>
        <end position="93"/>
    </location>
</feature>
<dbReference type="RefSeq" id="XP_004341797.1">
    <property type="nucleotide sequence ID" value="XM_004341749.1"/>
</dbReference>
<dbReference type="InterPro" id="IPR000719">
    <property type="entry name" value="Prot_kinase_dom"/>
</dbReference>
<dbReference type="SMART" id="SM00252">
    <property type="entry name" value="SH2"/>
    <property type="match status" value="1"/>
</dbReference>
<evidence type="ECO:0000256" key="5">
    <source>
        <dbReference type="ARBA" id="ARBA00022741"/>
    </source>
</evidence>
<dbReference type="CDD" id="cd00173">
    <property type="entry name" value="SH2"/>
    <property type="match status" value="1"/>
</dbReference>
<keyword evidence="9" id="KW-0829">Tyrosine-protein kinase</keyword>
<evidence type="ECO:0000313" key="18">
    <source>
        <dbReference type="EMBL" id="ELR19705.1"/>
    </source>
</evidence>
<keyword evidence="5 14" id="KW-0547">Nucleotide-binding</keyword>
<evidence type="ECO:0000256" key="1">
    <source>
        <dbReference type="ARBA" id="ARBA00004370"/>
    </source>
</evidence>
<evidence type="ECO:0000256" key="12">
    <source>
        <dbReference type="ARBA" id="ARBA00048679"/>
    </source>
</evidence>
<comment type="catalytic activity">
    <reaction evidence="12">
        <text>L-seryl-[protein] + ATP = O-phospho-L-seryl-[protein] + ADP + H(+)</text>
        <dbReference type="Rhea" id="RHEA:17989"/>
        <dbReference type="Rhea" id="RHEA-COMP:9863"/>
        <dbReference type="Rhea" id="RHEA-COMP:11604"/>
        <dbReference type="ChEBI" id="CHEBI:15378"/>
        <dbReference type="ChEBI" id="CHEBI:29999"/>
        <dbReference type="ChEBI" id="CHEBI:30616"/>
        <dbReference type="ChEBI" id="CHEBI:83421"/>
        <dbReference type="ChEBI" id="CHEBI:456216"/>
        <dbReference type="EC" id="2.7.11.1"/>
    </reaction>
</comment>
<dbReference type="OrthoDB" id="4062651at2759"/>
<dbReference type="InterPro" id="IPR036860">
    <property type="entry name" value="SH2_dom_sf"/>
</dbReference>
<dbReference type="VEuPathDB" id="AmoebaDB:ACA1_200010"/>
<evidence type="ECO:0000313" key="19">
    <source>
        <dbReference type="Proteomes" id="UP000011083"/>
    </source>
</evidence>
<dbReference type="PANTHER" id="PTHR44329:SF53">
    <property type="entry name" value="DUAL SPECIFICITY PROTEIN KINASE SHKD"/>
    <property type="match status" value="1"/>
</dbReference>
<reference evidence="18 19" key="1">
    <citation type="journal article" date="2013" name="Genome Biol.">
        <title>Genome of Acanthamoeba castellanii highlights extensive lateral gene transfer and early evolution of tyrosine kinase signaling.</title>
        <authorList>
            <person name="Clarke M."/>
            <person name="Lohan A.J."/>
            <person name="Liu B."/>
            <person name="Lagkouvardos I."/>
            <person name="Roy S."/>
            <person name="Zafar N."/>
            <person name="Bertelli C."/>
            <person name="Schilde C."/>
            <person name="Kianianmomeni A."/>
            <person name="Burglin T.R."/>
            <person name="Frech C."/>
            <person name="Turcotte B."/>
            <person name="Kopec K.O."/>
            <person name="Synnott J.M."/>
            <person name="Choo C."/>
            <person name="Paponov I."/>
            <person name="Finkler A."/>
            <person name="Soon Heng Tan C."/>
            <person name="Hutchins A.P."/>
            <person name="Weinmeier T."/>
            <person name="Rattei T."/>
            <person name="Chu J.S."/>
            <person name="Gimenez G."/>
            <person name="Irimia M."/>
            <person name="Rigden D.J."/>
            <person name="Fitzpatrick D.A."/>
            <person name="Lorenzo-Morales J."/>
            <person name="Bateman A."/>
            <person name="Chiu C.H."/>
            <person name="Tang P."/>
            <person name="Hegemann P."/>
            <person name="Fromm H."/>
            <person name="Raoult D."/>
            <person name="Greub G."/>
            <person name="Miranda-Saavedra D."/>
            <person name="Chen N."/>
            <person name="Nash P."/>
            <person name="Ginger M.L."/>
            <person name="Horn M."/>
            <person name="Schaap P."/>
            <person name="Caler L."/>
            <person name="Loftus B."/>
        </authorList>
    </citation>
    <scope>NUCLEOTIDE SEQUENCE [LARGE SCALE GENOMIC DNA]</scope>
    <source>
        <strain evidence="18 19">Neff</strain>
    </source>
</reference>
<evidence type="ECO:0000256" key="13">
    <source>
        <dbReference type="PROSITE-ProRule" id="PRU00191"/>
    </source>
</evidence>
<dbReference type="EC" id="2.7.11.1" evidence="2"/>
<dbReference type="PROSITE" id="PS50001">
    <property type="entry name" value="SH2"/>
    <property type="match status" value="1"/>
</dbReference>
<evidence type="ECO:0000256" key="3">
    <source>
        <dbReference type="ARBA" id="ARBA00022527"/>
    </source>
</evidence>
<keyword evidence="3" id="KW-0723">Serine/threonine-protein kinase</keyword>
<keyword evidence="19" id="KW-1185">Reference proteome</keyword>
<evidence type="ECO:0000256" key="2">
    <source>
        <dbReference type="ARBA" id="ARBA00012513"/>
    </source>
</evidence>
<dbReference type="GO" id="GO:0005524">
    <property type="term" value="F:ATP binding"/>
    <property type="evidence" value="ECO:0007669"/>
    <property type="project" value="UniProtKB-UniRule"/>
</dbReference>
<dbReference type="CDD" id="cd13999">
    <property type="entry name" value="STKc_MAP3K-like"/>
    <property type="match status" value="1"/>
</dbReference>
<gene>
    <name evidence="18" type="ORF">ACA1_200010</name>
</gene>
<evidence type="ECO:0000256" key="14">
    <source>
        <dbReference type="PROSITE-ProRule" id="PRU10141"/>
    </source>
</evidence>
<dbReference type="OMA" id="CASIQWI"/>
<dbReference type="Proteomes" id="UP000011083">
    <property type="component" value="Unassembled WGS sequence"/>
</dbReference>
<feature type="compositionally biased region" description="Low complexity" evidence="15">
    <location>
        <begin position="45"/>
        <end position="67"/>
    </location>
</feature>
<dbReference type="SMART" id="SM00220">
    <property type="entry name" value="S_TKc"/>
    <property type="match status" value="1"/>
</dbReference>
<dbReference type="InterPro" id="IPR017441">
    <property type="entry name" value="Protein_kinase_ATP_BS"/>
</dbReference>
<evidence type="ECO:0000259" key="16">
    <source>
        <dbReference type="PROSITE" id="PS50001"/>
    </source>
</evidence>